<dbReference type="AlphaFoldDB" id="A0A834XUJ2"/>
<feature type="compositionally biased region" description="Polar residues" evidence="1">
    <location>
        <begin position="1"/>
        <end position="15"/>
    </location>
</feature>
<keyword evidence="2" id="KW-1133">Transmembrane helix</keyword>
<evidence type="ECO:0000256" key="1">
    <source>
        <dbReference type="SAM" id="MobiDB-lite"/>
    </source>
</evidence>
<name>A0A834XUJ2_APHGI</name>
<protein>
    <submittedName>
        <fullName evidence="3">Uncharacterized protein</fullName>
    </submittedName>
</protein>
<feature type="region of interest" description="Disordered" evidence="1">
    <location>
        <begin position="1"/>
        <end position="22"/>
    </location>
</feature>
<reference evidence="3 4" key="1">
    <citation type="submission" date="2020-08" db="EMBL/GenBank/DDBJ databases">
        <title>Aphidius gifuensis genome sequencing and assembly.</title>
        <authorList>
            <person name="Du Z."/>
        </authorList>
    </citation>
    <scope>NUCLEOTIDE SEQUENCE [LARGE SCALE GENOMIC DNA]</scope>
    <source>
        <strain evidence="3">YNYX2018</strain>
        <tissue evidence="3">Adults</tissue>
    </source>
</reference>
<keyword evidence="2" id="KW-0812">Transmembrane</keyword>
<keyword evidence="2" id="KW-0472">Membrane</keyword>
<keyword evidence="4" id="KW-1185">Reference proteome</keyword>
<dbReference type="Proteomes" id="UP000639338">
    <property type="component" value="Unassembled WGS sequence"/>
</dbReference>
<accession>A0A834XUJ2</accession>
<sequence>MNNTYHVHQANTNKVKSGEEPPPSYDQLQFLGRINYPQDVGGNIQPTISSTVPTSIQITGDINHHESENTLANQTALCLINWVVAVSLCLIFMIIYGAFNMFKYIRSENYHLQNQYDTSK</sequence>
<evidence type="ECO:0000313" key="3">
    <source>
        <dbReference type="EMBL" id="KAF7992757.1"/>
    </source>
</evidence>
<evidence type="ECO:0000313" key="4">
    <source>
        <dbReference type="Proteomes" id="UP000639338"/>
    </source>
</evidence>
<comment type="caution">
    <text evidence="3">The sequence shown here is derived from an EMBL/GenBank/DDBJ whole genome shotgun (WGS) entry which is preliminary data.</text>
</comment>
<dbReference type="EMBL" id="JACMRX010000003">
    <property type="protein sequence ID" value="KAF7992757.1"/>
    <property type="molecule type" value="Genomic_DNA"/>
</dbReference>
<evidence type="ECO:0000256" key="2">
    <source>
        <dbReference type="SAM" id="Phobius"/>
    </source>
</evidence>
<gene>
    <name evidence="3" type="ORF">HCN44_005101</name>
</gene>
<feature type="transmembrane region" description="Helical" evidence="2">
    <location>
        <begin position="79"/>
        <end position="99"/>
    </location>
</feature>
<proteinExistence type="predicted"/>
<organism evidence="3 4">
    <name type="scientific">Aphidius gifuensis</name>
    <name type="common">Parasitoid wasp</name>
    <dbReference type="NCBI Taxonomy" id="684658"/>
    <lineage>
        <taxon>Eukaryota</taxon>
        <taxon>Metazoa</taxon>
        <taxon>Ecdysozoa</taxon>
        <taxon>Arthropoda</taxon>
        <taxon>Hexapoda</taxon>
        <taxon>Insecta</taxon>
        <taxon>Pterygota</taxon>
        <taxon>Neoptera</taxon>
        <taxon>Endopterygota</taxon>
        <taxon>Hymenoptera</taxon>
        <taxon>Apocrita</taxon>
        <taxon>Ichneumonoidea</taxon>
        <taxon>Braconidae</taxon>
        <taxon>Aphidiinae</taxon>
        <taxon>Aphidius</taxon>
    </lineage>
</organism>